<dbReference type="EMBL" id="CADCTD010000088">
    <property type="protein sequence ID" value="CAA9251510.1"/>
    <property type="molecule type" value="Genomic_DNA"/>
</dbReference>
<evidence type="ECO:0000313" key="2">
    <source>
        <dbReference type="EMBL" id="CAA9251510.1"/>
    </source>
</evidence>
<feature type="compositionally biased region" description="Low complexity" evidence="1">
    <location>
        <begin position="353"/>
        <end position="367"/>
    </location>
</feature>
<proteinExistence type="predicted"/>
<dbReference type="AlphaFoldDB" id="A0A6J4IIS3"/>
<feature type="compositionally biased region" description="Basic and acidic residues" evidence="1">
    <location>
        <begin position="75"/>
        <end position="105"/>
    </location>
</feature>
<feature type="compositionally biased region" description="Low complexity" evidence="1">
    <location>
        <begin position="457"/>
        <end position="467"/>
    </location>
</feature>
<feature type="compositionally biased region" description="Basic residues" evidence="1">
    <location>
        <begin position="368"/>
        <end position="390"/>
    </location>
</feature>
<evidence type="ECO:0000256" key="1">
    <source>
        <dbReference type="SAM" id="MobiDB-lite"/>
    </source>
</evidence>
<keyword evidence="2" id="KW-0560">Oxidoreductase</keyword>
<protein>
    <submittedName>
        <fullName evidence="2">Carbon monoxide dehydrogenase large chain</fullName>
        <ecNumber evidence="2">1.2.99.2</ecNumber>
    </submittedName>
</protein>
<feature type="compositionally biased region" description="Low complexity" evidence="1">
    <location>
        <begin position="253"/>
        <end position="263"/>
    </location>
</feature>
<feature type="compositionally biased region" description="Gly residues" evidence="1">
    <location>
        <begin position="318"/>
        <end position="331"/>
    </location>
</feature>
<feature type="compositionally biased region" description="Pro residues" evidence="1">
    <location>
        <begin position="163"/>
        <end position="172"/>
    </location>
</feature>
<feature type="region of interest" description="Disordered" evidence="1">
    <location>
        <begin position="1"/>
        <end position="535"/>
    </location>
</feature>
<feature type="compositionally biased region" description="Basic and acidic residues" evidence="1">
    <location>
        <begin position="391"/>
        <end position="404"/>
    </location>
</feature>
<accession>A0A6J4IIS3</accession>
<name>A0A6J4IIS3_9PROT</name>
<feature type="compositionally biased region" description="Basic and acidic residues" evidence="1">
    <location>
        <begin position="205"/>
        <end position="223"/>
    </location>
</feature>
<organism evidence="2">
    <name type="scientific">uncultured Craurococcus sp</name>
    <dbReference type="NCBI Taxonomy" id="1135998"/>
    <lineage>
        <taxon>Bacteria</taxon>
        <taxon>Pseudomonadati</taxon>
        <taxon>Pseudomonadota</taxon>
        <taxon>Alphaproteobacteria</taxon>
        <taxon>Acetobacterales</taxon>
        <taxon>Acetobacteraceae</taxon>
        <taxon>Craurococcus</taxon>
        <taxon>environmental samples</taxon>
    </lineage>
</organism>
<feature type="compositionally biased region" description="Basic residues" evidence="1">
    <location>
        <begin position="285"/>
        <end position="294"/>
    </location>
</feature>
<feature type="compositionally biased region" description="Basic residues" evidence="1">
    <location>
        <begin position="120"/>
        <end position="134"/>
    </location>
</feature>
<feature type="compositionally biased region" description="Low complexity" evidence="1">
    <location>
        <begin position="26"/>
        <end position="39"/>
    </location>
</feature>
<feature type="non-terminal residue" evidence="2">
    <location>
        <position position="535"/>
    </location>
</feature>
<dbReference type="GO" id="GO:0016491">
    <property type="term" value="F:oxidoreductase activity"/>
    <property type="evidence" value="ECO:0007669"/>
    <property type="project" value="UniProtKB-KW"/>
</dbReference>
<reference evidence="2" key="1">
    <citation type="submission" date="2020-02" db="EMBL/GenBank/DDBJ databases">
        <authorList>
            <person name="Meier V. D."/>
        </authorList>
    </citation>
    <scope>NUCLEOTIDE SEQUENCE</scope>
    <source>
        <strain evidence="2">AVDCRST_MAG27</strain>
    </source>
</reference>
<feature type="compositionally biased region" description="Gly residues" evidence="1">
    <location>
        <begin position="61"/>
        <end position="72"/>
    </location>
</feature>
<feature type="compositionally biased region" description="Basic residues" evidence="1">
    <location>
        <begin position="178"/>
        <end position="187"/>
    </location>
</feature>
<gene>
    <name evidence="2" type="ORF">AVDCRST_MAG27-2037</name>
</gene>
<feature type="compositionally biased region" description="Basic and acidic residues" evidence="1">
    <location>
        <begin position="1"/>
        <end position="21"/>
    </location>
</feature>
<feature type="non-terminal residue" evidence="2">
    <location>
        <position position="1"/>
    </location>
</feature>
<sequence>ARGAARADGERRRLLRDEGQRLPRIPGAAARGAAAGPAGEVDGHALRKLPFGQPRARPRRGGGAGAGRGGAFPRGPDHRLREPRRVPEQRDHAAPHGQHGEERGRRVPHAAGGGLDALRLHQHHAGGRLPRRGAARGQLLHGAAGRHRGAGDGDRPGGAAPAQPHPGGPDPVPGAVRHALRQRRLPRRPGGGAGRSRLGRLRGAAGREPRARQAARDRDRPVPRGDGAALQGDGRHPLRRGRRRDRPDRHAGLRAGARLALRPGAGGPARHPLRPDPALAGRQRPAGRGRRHRRVALDHGERDGALGGQRAGDRKGEGAGGACVGGVGGGHRVLRRALRHRGDGPRDRHPRPRGAGARDAGAAGRPAPHARRVPHRPVRRLRLPQRLPRRRGGDRSRHGRDGRGGLRHRQRLRRAGEPDAGGGPGARRHRAGHRPGADGADRLRRGRPAPQRFLHGLRPTARGPRPLLRLREPPRSRAHQRAGREGLRRGGVRGRAAVRDERGRGCAGGARRGARRHARDAAEGLGPAERGRRGI</sequence>
<feature type="compositionally biased region" description="Basic and acidic residues" evidence="1">
    <location>
        <begin position="295"/>
        <end position="304"/>
    </location>
</feature>
<dbReference type="EC" id="1.2.99.2" evidence="2"/>